<accession>D3PB68</accession>
<dbReference type="HOGENOM" id="CLU_097532_0_0_0"/>
<dbReference type="eggNOG" id="COG0463">
    <property type="taxonomic scope" value="Bacteria"/>
</dbReference>
<name>D3PB68_DEFDS</name>
<evidence type="ECO:0008006" key="3">
    <source>
        <dbReference type="Google" id="ProtNLM"/>
    </source>
</evidence>
<keyword evidence="2" id="KW-1185">Reference proteome</keyword>
<sequence length="199" mass="23649">MESLKKVGEFAYNLICKWHEDNDYMPDLNNDKLNLLVLQLTRYNYDLWHEEDKARDPDATDSIIANVKRKIDKLNQSRNDTIEKLDEEILSNLKDVKPLENAKMNSETPGSIIDRITINALKIYHMDEQTKREDASREHIEKCKYRLSILKEQAKDLQQCLNELIDDLLNGRKFMKVYRQMKMYNDPNLNPVLYKKNKK</sequence>
<dbReference type="Proteomes" id="UP000001520">
    <property type="component" value="Chromosome"/>
</dbReference>
<dbReference type="AlphaFoldDB" id="D3PB68"/>
<dbReference type="STRING" id="639282.DEFDS_0340"/>
<dbReference type="RefSeq" id="WP_013007089.1">
    <property type="nucleotide sequence ID" value="NC_013939.1"/>
</dbReference>
<dbReference type="Pfam" id="PF14063">
    <property type="entry name" value="DUF4254"/>
    <property type="match status" value="1"/>
</dbReference>
<evidence type="ECO:0000313" key="1">
    <source>
        <dbReference type="EMBL" id="BAI79841.1"/>
    </source>
</evidence>
<dbReference type="OrthoDB" id="9805817at2"/>
<gene>
    <name evidence="1" type="ordered locus">DEFDS_0340</name>
</gene>
<organism evidence="1 2">
    <name type="scientific">Deferribacter desulfuricans (strain DSM 14783 / JCM 11476 / NBRC 101012 / SSM1)</name>
    <dbReference type="NCBI Taxonomy" id="639282"/>
    <lineage>
        <taxon>Bacteria</taxon>
        <taxon>Pseudomonadati</taxon>
        <taxon>Deferribacterota</taxon>
        <taxon>Deferribacteres</taxon>
        <taxon>Deferribacterales</taxon>
        <taxon>Deferribacteraceae</taxon>
        <taxon>Deferribacter</taxon>
    </lineage>
</organism>
<dbReference type="EMBL" id="AP011529">
    <property type="protein sequence ID" value="BAI79841.1"/>
    <property type="molecule type" value="Genomic_DNA"/>
</dbReference>
<dbReference type="InterPro" id="IPR025350">
    <property type="entry name" value="DUF4254"/>
</dbReference>
<reference evidence="1 2" key="1">
    <citation type="journal article" date="2010" name="DNA Res.">
        <title>Bacterial lifestyle in a deep-sea hydrothermal vent chimney revealed by the genome sequence of the thermophilic bacterium Deferribacter desulfuricans SSM1.</title>
        <authorList>
            <person name="Takaki Y."/>
            <person name="Shimamura S."/>
            <person name="Nakagawa S."/>
            <person name="Fukuhara Y."/>
            <person name="Horikawa H."/>
            <person name="Ankai A."/>
            <person name="Harada T."/>
            <person name="Hosoyama A."/>
            <person name="Oguchi A."/>
            <person name="Fukui S."/>
            <person name="Fujita N."/>
            <person name="Takami H."/>
            <person name="Takai K."/>
        </authorList>
    </citation>
    <scope>NUCLEOTIDE SEQUENCE [LARGE SCALE GENOMIC DNA]</scope>
    <source>
        <strain evidence="2">DSM 14783 / JCM 11476 / NBRC 101012 / SSM1</strain>
    </source>
</reference>
<dbReference type="KEGG" id="ddf:DEFDS_0340"/>
<proteinExistence type="predicted"/>
<protein>
    <recommendedName>
        <fullName evidence="3">DUF4254 domain-containing protein</fullName>
    </recommendedName>
</protein>
<evidence type="ECO:0000313" key="2">
    <source>
        <dbReference type="Proteomes" id="UP000001520"/>
    </source>
</evidence>